<dbReference type="EMBL" id="FNPG01000014">
    <property type="protein sequence ID" value="SDY35530.1"/>
    <property type="molecule type" value="Genomic_DNA"/>
</dbReference>
<dbReference type="RefSeq" id="WP_074717366.1">
    <property type="nucleotide sequence ID" value="NZ_FNPG01000014.1"/>
</dbReference>
<dbReference type="AlphaFoldDB" id="A0A1H3J694"/>
<dbReference type="PANTHER" id="PTHR35866:SF1">
    <property type="entry name" value="YKGJ FAMILY CYSTEINE CLUSTER PROTEIN"/>
    <property type="match status" value="1"/>
</dbReference>
<dbReference type="Proteomes" id="UP000183918">
    <property type="component" value="Unassembled WGS sequence"/>
</dbReference>
<dbReference type="OrthoDB" id="9810361at2"/>
<evidence type="ECO:0000313" key="1">
    <source>
        <dbReference type="EMBL" id="SDY35530.1"/>
    </source>
</evidence>
<name>A0A1H3J694_9FIRM</name>
<proteinExistence type="predicted"/>
<organism evidence="1 2">
    <name type="scientific">Lachnobacterium bovis DSM 14045</name>
    <dbReference type="NCBI Taxonomy" id="1122142"/>
    <lineage>
        <taxon>Bacteria</taxon>
        <taxon>Bacillati</taxon>
        <taxon>Bacillota</taxon>
        <taxon>Clostridia</taxon>
        <taxon>Lachnospirales</taxon>
        <taxon>Lachnospiraceae</taxon>
        <taxon>Lachnobacterium</taxon>
    </lineage>
</organism>
<reference evidence="1 2" key="1">
    <citation type="submission" date="2016-10" db="EMBL/GenBank/DDBJ databases">
        <authorList>
            <person name="de Groot N.N."/>
        </authorList>
    </citation>
    <scope>NUCLEOTIDE SEQUENCE [LARGE SCALE GENOMIC DNA]</scope>
    <source>
        <strain evidence="1 2">DSM 14045</strain>
    </source>
</reference>
<evidence type="ECO:0000313" key="2">
    <source>
        <dbReference type="Proteomes" id="UP000183918"/>
    </source>
</evidence>
<gene>
    <name evidence="1" type="ORF">SAMN02910414_01367</name>
</gene>
<sequence length="238" mass="28416">MNSNNKNDINRNRFYSCNDMVRLSCKECAGCGQCCENMGDTVKIDPYDFFIISSFLRKSFDELFDKKIQVHREDNGLILPHVMQSEKDKCVFMDMNRRCSIHKYRPGICRLFPLGRNYERGTFSYFIVDGACTKGYKSKVKISQWLGIENITQYEKFVSDWHYFIKEIAIIYNYVLNSGSNTDLDLYLLKVFYRMPYNVYNENDFYEEFYRRLNHVNQSLESIKKMDPIKDMIDECYM</sequence>
<dbReference type="Pfam" id="PF03692">
    <property type="entry name" value="CxxCxxCC"/>
    <property type="match status" value="1"/>
</dbReference>
<protein>
    <submittedName>
        <fullName evidence="1">Uncharacterized protein</fullName>
    </submittedName>
</protein>
<dbReference type="PANTHER" id="PTHR35866">
    <property type="entry name" value="PUTATIVE-RELATED"/>
    <property type="match status" value="1"/>
</dbReference>
<keyword evidence="2" id="KW-1185">Reference proteome</keyword>
<accession>A0A1H3J694</accession>
<dbReference type="STRING" id="1122142.SAMN02910414_01367"/>
<dbReference type="InterPro" id="IPR005358">
    <property type="entry name" value="Puta_zinc/iron-chelating_dom"/>
</dbReference>